<dbReference type="InterPro" id="IPR050151">
    <property type="entry name" value="Class-I_Pyr_Nuc-Dis_Oxidored"/>
</dbReference>
<dbReference type="InterPro" id="IPR023753">
    <property type="entry name" value="FAD/NAD-binding_dom"/>
</dbReference>
<evidence type="ECO:0000256" key="13">
    <source>
        <dbReference type="PIRSR" id="PIRSR000350-3"/>
    </source>
</evidence>
<evidence type="ECO:0000313" key="16">
    <source>
        <dbReference type="EMBL" id="ACR12352.1"/>
    </source>
</evidence>
<dbReference type="PANTHER" id="PTHR22912">
    <property type="entry name" value="DISULFIDE OXIDOREDUCTASE"/>
    <property type="match status" value="1"/>
</dbReference>
<sequence>MNKPIAYDMLVIGSGPAGQKAAVEAARSGASVALIEKTRKLGGACVQRGTIPSKTLRENALRVRNMRMNAQLSNFKLAEDTELATLITRLNNVLNAHDEYMRKQLERTKVNLIHGRARFLSPQDVEVESVRGEKQTYSSGHILIATGSHPRKPPDIPVDHEHLFDSDSILSMMYLPKSLTVLGGGVIASEYASIFQALGVSVTMIDKYPHPLGFLDNDLTQTFLNDFTQMGGTWKGNTKVTRCYWNGMDAVITECDNGTEVRSEKLLCAAGRVANVKELEIGNAGLELNDRGLIDVDDQLETQVRGIYAAGDVIGPPSLASASMEQGRRAACNSLEITSGLVHSVIPAGIYSIPELSSVGISETHAREKFGDVFVGIARFDEIARGQISGALNGMLKIVCDTDGKTILGIMIVGEGATELIHIGQMALINNSPVDIFVETVFNFPTLAEAYRAAALEIIHQRKSKASRIKAGF</sequence>
<evidence type="ECO:0000256" key="11">
    <source>
        <dbReference type="ARBA" id="ARBA00023027"/>
    </source>
</evidence>
<evidence type="ECO:0000259" key="14">
    <source>
        <dbReference type="Pfam" id="PF02852"/>
    </source>
</evidence>
<evidence type="ECO:0000256" key="12">
    <source>
        <dbReference type="ARBA" id="ARBA00031183"/>
    </source>
</evidence>
<dbReference type="GO" id="GO:0005829">
    <property type="term" value="C:cytosol"/>
    <property type="evidence" value="ECO:0007669"/>
    <property type="project" value="TreeGrafter"/>
</dbReference>
<feature type="binding site" evidence="13">
    <location>
        <begin position="183"/>
        <end position="190"/>
    </location>
    <ligand>
        <name>NAD(+)</name>
        <dbReference type="ChEBI" id="CHEBI:57540"/>
    </ligand>
</feature>
<dbReference type="AlphaFoldDB" id="C5BNX2"/>
<dbReference type="FunFam" id="3.30.390.30:FF:000001">
    <property type="entry name" value="Dihydrolipoyl dehydrogenase"/>
    <property type="match status" value="1"/>
</dbReference>
<dbReference type="Pfam" id="PF07992">
    <property type="entry name" value="Pyr_redox_2"/>
    <property type="match status" value="1"/>
</dbReference>
<evidence type="ECO:0000256" key="10">
    <source>
        <dbReference type="ARBA" id="ARBA00023002"/>
    </source>
</evidence>
<keyword evidence="10" id="KW-0560">Oxidoreductase</keyword>
<dbReference type="GO" id="GO:0003957">
    <property type="term" value="F:NAD(P)+ transhydrogenase (Si-specific) activity"/>
    <property type="evidence" value="ECO:0007669"/>
    <property type="project" value="UniProtKB-EC"/>
</dbReference>
<dbReference type="Proteomes" id="UP000009080">
    <property type="component" value="Chromosome"/>
</dbReference>
<evidence type="ECO:0000256" key="8">
    <source>
        <dbReference type="ARBA" id="ARBA00022827"/>
    </source>
</evidence>
<dbReference type="Gene3D" id="3.50.50.60">
    <property type="entry name" value="FAD/NAD(P)-binding domain"/>
    <property type="match status" value="2"/>
</dbReference>
<evidence type="ECO:0000256" key="4">
    <source>
        <dbReference type="ARBA" id="ARBA00012772"/>
    </source>
</evidence>
<dbReference type="EC" id="1.6.1.1" evidence="4"/>
<dbReference type="Gene3D" id="3.30.390.30">
    <property type="match status" value="1"/>
</dbReference>
<comment type="similarity">
    <text evidence="3">Belongs to the class-I pyridine nucleotide-disulfide oxidoreductase family.</text>
</comment>
<feature type="binding site" evidence="13">
    <location>
        <begin position="146"/>
        <end position="148"/>
    </location>
    <ligand>
        <name>FAD</name>
        <dbReference type="ChEBI" id="CHEBI:57692"/>
    </ligand>
</feature>
<comment type="function">
    <text evidence="1">Conversion of NADPH, generated by peripheral catabolic pathways, to NADH, which can enter the respiratory chain for energy generation.</text>
</comment>
<dbReference type="GO" id="GO:0006103">
    <property type="term" value="P:2-oxoglutarate metabolic process"/>
    <property type="evidence" value="ECO:0007669"/>
    <property type="project" value="TreeGrafter"/>
</dbReference>
<evidence type="ECO:0000313" key="17">
    <source>
        <dbReference type="Proteomes" id="UP000009080"/>
    </source>
</evidence>
<comment type="cofactor">
    <cofactor evidence="13">
        <name>FAD</name>
        <dbReference type="ChEBI" id="CHEBI:57692"/>
    </cofactor>
    <text evidence="13">Binds 1 FAD per subunit.</text>
</comment>
<evidence type="ECO:0000256" key="7">
    <source>
        <dbReference type="ARBA" id="ARBA00022630"/>
    </source>
</evidence>
<evidence type="ECO:0000256" key="6">
    <source>
        <dbReference type="ARBA" id="ARBA00022490"/>
    </source>
</evidence>
<dbReference type="PIRSF" id="PIRSF000350">
    <property type="entry name" value="Mercury_reductase_MerA"/>
    <property type="match status" value="1"/>
</dbReference>
<accession>C5BNX2</accession>
<keyword evidence="8 13" id="KW-0274">FAD</keyword>
<organism evidence="16 17">
    <name type="scientific">Teredinibacter turnerae (strain ATCC 39867 / T7901)</name>
    <dbReference type="NCBI Taxonomy" id="377629"/>
    <lineage>
        <taxon>Bacteria</taxon>
        <taxon>Pseudomonadati</taxon>
        <taxon>Pseudomonadota</taxon>
        <taxon>Gammaproteobacteria</taxon>
        <taxon>Cellvibrionales</taxon>
        <taxon>Cellvibrionaceae</taxon>
        <taxon>Teredinibacter</taxon>
    </lineage>
</organism>
<evidence type="ECO:0000256" key="2">
    <source>
        <dbReference type="ARBA" id="ARBA00004496"/>
    </source>
</evidence>
<feature type="domain" description="Pyridine nucleotide-disulphide oxidoreductase dimerisation" evidence="14">
    <location>
        <begin position="346"/>
        <end position="454"/>
    </location>
</feature>
<dbReference type="EMBL" id="CP001614">
    <property type="protein sequence ID" value="ACR12352.1"/>
    <property type="molecule type" value="Genomic_DNA"/>
</dbReference>
<keyword evidence="11 13" id="KW-0520">NAD</keyword>
<dbReference type="HOGENOM" id="CLU_016755_0_0_6"/>
<keyword evidence="13" id="KW-0547">Nucleotide-binding</keyword>
<dbReference type="PRINTS" id="PR00411">
    <property type="entry name" value="PNDRDTASEI"/>
</dbReference>
<keyword evidence="7" id="KW-0285">Flavoprotein</keyword>
<keyword evidence="9" id="KW-0521">NADP</keyword>
<keyword evidence="17" id="KW-1185">Reference proteome</keyword>
<protein>
    <recommendedName>
        <fullName evidence="5">Soluble pyridine nucleotide transhydrogenase</fullName>
        <ecNumber evidence="4">1.6.1.1</ecNumber>
    </recommendedName>
    <alternativeName>
        <fullName evidence="12">NAD(P)(+) transhydrogenase [B-specific]</fullName>
    </alternativeName>
</protein>
<evidence type="ECO:0000256" key="9">
    <source>
        <dbReference type="ARBA" id="ARBA00022857"/>
    </source>
</evidence>
<feature type="binding site" evidence="13">
    <location>
        <position position="54"/>
    </location>
    <ligand>
        <name>FAD</name>
        <dbReference type="ChEBI" id="CHEBI:57692"/>
    </ligand>
</feature>
<evidence type="ECO:0000256" key="3">
    <source>
        <dbReference type="ARBA" id="ARBA00007532"/>
    </source>
</evidence>
<dbReference type="InterPro" id="IPR036188">
    <property type="entry name" value="FAD/NAD-bd_sf"/>
</dbReference>
<name>C5BNX2_TERTT</name>
<proteinExistence type="inferred from homology"/>
<dbReference type="GO" id="GO:0050660">
    <property type="term" value="F:flavin adenine dinucleotide binding"/>
    <property type="evidence" value="ECO:0007669"/>
    <property type="project" value="TreeGrafter"/>
</dbReference>
<evidence type="ECO:0000259" key="15">
    <source>
        <dbReference type="Pfam" id="PF07992"/>
    </source>
</evidence>
<keyword evidence="6" id="KW-0963">Cytoplasm</keyword>
<evidence type="ECO:0000256" key="1">
    <source>
        <dbReference type="ARBA" id="ARBA00002842"/>
    </source>
</evidence>
<dbReference type="InterPro" id="IPR004099">
    <property type="entry name" value="Pyr_nucl-diS_OxRdtase_dimer"/>
</dbReference>
<feature type="binding site" evidence="13">
    <location>
        <position position="271"/>
    </location>
    <ligand>
        <name>NAD(+)</name>
        <dbReference type="ChEBI" id="CHEBI:57540"/>
    </ligand>
</feature>
<dbReference type="SUPFAM" id="SSF51905">
    <property type="entry name" value="FAD/NAD(P)-binding domain"/>
    <property type="match status" value="1"/>
</dbReference>
<dbReference type="OrthoDB" id="9800167at2"/>
<dbReference type="Pfam" id="PF02852">
    <property type="entry name" value="Pyr_redox_dim"/>
    <property type="match status" value="1"/>
</dbReference>
<reference evidence="16 17" key="1">
    <citation type="journal article" date="2009" name="PLoS ONE">
        <title>The complete genome of Teredinibacter turnerae T7901: an intracellular endosymbiont of marine wood-boring bivalves (shipworms).</title>
        <authorList>
            <person name="Yang J.C."/>
            <person name="Madupu R."/>
            <person name="Durkin A.S."/>
            <person name="Ekborg N.A."/>
            <person name="Pedamallu C.S."/>
            <person name="Hostetler J.B."/>
            <person name="Radune D."/>
            <person name="Toms B.S."/>
            <person name="Henrissat B."/>
            <person name="Coutinho P.M."/>
            <person name="Schwarz S."/>
            <person name="Field L."/>
            <person name="Trindade-Silva A.E."/>
            <person name="Soares C.A.G."/>
            <person name="Elshahawi S."/>
            <person name="Hanora A."/>
            <person name="Schmidt E.W."/>
            <person name="Haygood M.G."/>
            <person name="Posfai J."/>
            <person name="Benner J."/>
            <person name="Madinger C."/>
            <person name="Nove J."/>
            <person name="Anton B."/>
            <person name="Chaudhary K."/>
            <person name="Foster J."/>
            <person name="Holman A."/>
            <person name="Kumar S."/>
            <person name="Lessard P.A."/>
            <person name="Luyten Y.A."/>
            <person name="Slatko B."/>
            <person name="Wood N."/>
            <person name="Wu B."/>
            <person name="Teplitski M."/>
            <person name="Mougous J.D."/>
            <person name="Ward N."/>
            <person name="Eisen J.A."/>
            <person name="Badger J.H."/>
            <person name="Distel D.L."/>
        </authorList>
    </citation>
    <scope>NUCLEOTIDE SEQUENCE [LARGE SCALE GENOMIC DNA]</scope>
    <source>
        <strain evidence="17">ATCC 39867 / T7901</strain>
    </source>
</reference>
<dbReference type="eggNOG" id="COG1249">
    <property type="taxonomic scope" value="Bacteria"/>
</dbReference>
<dbReference type="PRINTS" id="PR00368">
    <property type="entry name" value="FADPNR"/>
</dbReference>
<dbReference type="GO" id="GO:0004148">
    <property type="term" value="F:dihydrolipoyl dehydrogenase (NADH) activity"/>
    <property type="evidence" value="ECO:0007669"/>
    <property type="project" value="TreeGrafter"/>
</dbReference>
<dbReference type="InterPro" id="IPR001100">
    <property type="entry name" value="Pyr_nuc-diS_OxRdtase"/>
</dbReference>
<dbReference type="KEGG" id="ttu:TERTU_0708"/>
<feature type="domain" description="FAD/NAD(P)-binding" evidence="15">
    <location>
        <begin position="7"/>
        <end position="327"/>
    </location>
</feature>
<dbReference type="RefSeq" id="WP_015818464.1">
    <property type="nucleotide sequence ID" value="NC_012997.1"/>
</dbReference>
<dbReference type="NCBIfam" id="NF003585">
    <property type="entry name" value="PRK05249.1"/>
    <property type="match status" value="1"/>
</dbReference>
<dbReference type="PANTHER" id="PTHR22912:SF93">
    <property type="entry name" value="SOLUBLE PYRIDINE NUCLEOTIDE TRANSHYDROGENASE"/>
    <property type="match status" value="1"/>
</dbReference>
<gene>
    <name evidence="16" type="ordered locus">TERTU_0708</name>
</gene>
<dbReference type="InterPro" id="IPR016156">
    <property type="entry name" value="FAD/NAD-linked_Rdtase_dimer_sf"/>
</dbReference>
<dbReference type="STRING" id="377629.TERTU_0708"/>
<comment type="subcellular location">
    <subcellularLocation>
        <location evidence="2">Cytoplasm</location>
    </subcellularLocation>
</comment>
<dbReference type="SUPFAM" id="SSF55424">
    <property type="entry name" value="FAD/NAD-linked reductases, dimerisation (C-terminal) domain"/>
    <property type="match status" value="1"/>
</dbReference>
<evidence type="ECO:0000256" key="5">
    <source>
        <dbReference type="ARBA" id="ARBA00016603"/>
    </source>
</evidence>
<feature type="binding site" evidence="13">
    <location>
        <position position="312"/>
    </location>
    <ligand>
        <name>FAD</name>
        <dbReference type="ChEBI" id="CHEBI:57692"/>
    </ligand>
</feature>